<dbReference type="NCBIfam" id="TIGR00797">
    <property type="entry name" value="matE"/>
    <property type="match status" value="2"/>
</dbReference>
<feature type="transmembrane region" description="Helical" evidence="6">
    <location>
        <begin position="370"/>
        <end position="393"/>
    </location>
</feature>
<feature type="transmembrane region" description="Helical" evidence="6">
    <location>
        <begin position="181"/>
        <end position="202"/>
    </location>
</feature>
<comment type="subcellular location">
    <subcellularLocation>
        <location evidence="1">Membrane</location>
        <topology evidence="1">Multi-pass membrane protein</topology>
    </subcellularLocation>
</comment>
<dbReference type="PANTHER" id="PTHR11206">
    <property type="entry name" value="MULTIDRUG RESISTANCE PROTEIN"/>
    <property type="match status" value="1"/>
</dbReference>
<dbReference type="GO" id="GO:0016020">
    <property type="term" value="C:membrane"/>
    <property type="evidence" value="ECO:0007669"/>
    <property type="project" value="UniProtKB-SubCell"/>
</dbReference>
<feature type="transmembrane region" description="Helical" evidence="6">
    <location>
        <begin position="779"/>
        <end position="802"/>
    </location>
</feature>
<feature type="transmembrane region" description="Helical" evidence="6">
    <location>
        <begin position="115"/>
        <end position="133"/>
    </location>
</feature>
<feature type="transmembrane region" description="Helical" evidence="6">
    <location>
        <begin position="882"/>
        <end position="903"/>
    </location>
</feature>
<dbReference type="Pfam" id="PF01554">
    <property type="entry name" value="MatE"/>
    <property type="match status" value="4"/>
</dbReference>
<feature type="transmembrane region" description="Helical" evidence="6">
    <location>
        <begin position="255"/>
        <end position="279"/>
    </location>
</feature>
<dbReference type="InterPro" id="IPR002528">
    <property type="entry name" value="MATE_fam"/>
</dbReference>
<name>A0A0E0QXX6_ORYRU</name>
<evidence type="ECO:0000256" key="2">
    <source>
        <dbReference type="ARBA" id="ARBA00010199"/>
    </source>
</evidence>
<accession>A0A0E0QXX6</accession>
<feature type="transmembrane region" description="Helical" evidence="6">
    <location>
        <begin position="600"/>
        <end position="621"/>
    </location>
</feature>
<dbReference type="InterPro" id="IPR045069">
    <property type="entry name" value="MATE_euk"/>
</dbReference>
<comment type="similarity">
    <text evidence="2 6">Belongs to the multi antimicrobial extrusion (MATE) (TC 2.A.66.1) family.</text>
</comment>
<evidence type="ECO:0000313" key="8">
    <source>
        <dbReference type="Proteomes" id="UP000008022"/>
    </source>
</evidence>
<evidence type="ECO:0000313" key="7">
    <source>
        <dbReference type="EnsemblPlants" id="ORUFI10G07220.4"/>
    </source>
</evidence>
<evidence type="ECO:0000256" key="6">
    <source>
        <dbReference type="RuleBase" id="RU004914"/>
    </source>
</evidence>
<dbReference type="GO" id="GO:0042910">
    <property type="term" value="F:xenobiotic transmembrane transporter activity"/>
    <property type="evidence" value="ECO:0007669"/>
    <property type="project" value="InterPro"/>
</dbReference>
<sequence length="957" mass="100938">MDEPTVEEPLLAVRRGGDGEDGAMASTAAEVKRLLRLAGPLMAGFVLRNSVQMVSVMFVGHLGELQLAGSSLAASLASVTGFSLLSGMSSALDTLCGQAYGAGQHRLLGVYAQRAMLVLAAAAVPIALVWASAGEILLLFGQDPAIAAEAGAYARWMIPSLAAYVPLACALRFLQAQGIVVPVMASSGVAAVAHVAVCWALVHKAGMGSKGAALSGAVTYWTNFAVLAFYARLSGACKTTWTGFSMNAFRELRRFTELAVPSAMMVCLEWSSFEILVLLSGILPNPQLETAVLSISLSTASLLIMVPRGIGSSLSTRVSNELGGGHPRAARMAVRVATAMTVLVCLVLVIAMILLRNVWGYAYSSEEEVVAYIASMLPILAVSFFVDGINGALSGYHGERKGLQFKYSNSMKNSRNVGVVFCNEDVLNAHQPKKRLTVGDSIDMDEPTVEEPLLAVRRGGDGEDEAMASTAAAAAAEVKRLLRLAGPLMASFVLRNSVQMVSVMFVGHLGELQLAGSSLAASLANVTGFSFLFGMSSALDTLCGQAYGAGQHRLLGVYAQRAMLVLAAAAVPIALVWASAGEILLLFGQDPAIAAEAGAYARWMIPSLAAYVPLACALRFLQAQGIVVPVMASSGVAAVGHVAVCWALVHKAGMGSKGAALSGAVTYWTNLAVLALYVRLSGACETTWTGFSIDAFRELRRFTELAVPSAMMVCLEWWSFEILVLLSGILPNPQLETSVLSICLSTSSLLFMVPRGIGSSLSTRVSNELGGGHPRAARMAARVAIAMTVLVCLVLVIAMIFLRNVWGNAYSSEEEVVAYIASMLPVLAVSFFIDGINGALSGVLTGCGKQNIGAHVNLAAFYLVGIPTAVLLAFVLHLNGEGLWLGLVCGSISKVGMLLFITLRTDWGKEVRKPSPYKHFGYHGKRKGLQFKSSNSMKNSRNVGVVFSNEDVFNVVL</sequence>
<feature type="transmembrane region" description="Helical" evidence="6">
    <location>
        <begin position="332"/>
        <end position="355"/>
    </location>
</feature>
<dbReference type="Gramene" id="ORUFI10G07220.4">
    <property type="protein sequence ID" value="ORUFI10G07220.4"/>
    <property type="gene ID" value="ORUFI10G07220"/>
</dbReference>
<keyword evidence="4 6" id="KW-1133">Transmembrane helix</keyword>
<evidence type="ECO:0000256" key="4">
    <source>
        <dbReference type="ARBA" id="ARBA00022989"/>
    </source>
</evidence>
<feature type="transmembrane region" description="Helical" evidence="6">
    <location>
        <begin position="661"/>
        <end position="678"/>
    </location>
</feature>
<dbReference type="EnsemblPlants" id="ORUFI10G07220.4">
    <property type="protein sequence ID" value="ORUFI10G07220.4"/>
    <property type="gene ID" value="ORUFI10G07220"/>
</dbReference>
<keyword evidence="3 6" id="KW-0812">Transmembrane</keyword>
<reference evidence="8" key="1">
    <citation type="submission" date="2013-06" db="EMBL/GenBank/DDBJ databases">
        <authorList>
            <person name="Zhao Q."/>
        </authorList>
    </citation>
    <scope>NUCLEOTIDE SEQUENCE</scope>
    <source>
        <strain evidence="8">cv. W1943</strain>
    </source>
</reference>
<evidence type="ECO:0000256" key="3">
    <source>
        <dbReference type="ARBA" id="ARBA00022692"/>
    </source>
</evidence>
<dbReference type="AlphaFoldDB" id="A0A0E0QXX6"/>
<keyword evidence="8" id="KW-1185">Reference proteome</keyword>
<dbReference type="GO" id="GO:1990961">
    <property type="term" value="P:xenobiotic detoxification by transmembrane export across the plasma membrane"/>
    <property type="evidence" value="ECO:0007669"/>
    <property type="project" value="InterPro"/>
</dbReference>
<feature type="transmembrane region" description="Helical" evidence="6">
    <location>
        <begin position="856"/>
        <end position="876"/>
    </location>
</feature>
<evidence type="ECO:0000256" key="1">
    <source>
        <dbReference type="ARBA" id="ARBA00004141"/>
    </source>
</evidence>
<feature type="transmembrane region" description="Helical" evidence="6">
    <location>
        <begin position="822"/>
        <end position="844"/>
    </location>
</feature>
<feature type="transmembrane region" description="Helical" evidence="6">
    <location>
        <begin position="562"/>
        <end position="580"/>
    </location>
</feature>
<dbReference type="GO" id="GO:0015297">
    <property type="term" value="F:antiporter activity"/>
    <property type="evidence" value="ECO:0007669"/>
    <property type="project" value="InterPro"/>
</dbReference>
<feature type="transmembrane region" description="Helical" evidence="6">
    <location>
        <begin position="291"/>
        <end position="311"/>
    </location>
</feature>
<feature type="transmembrane region" description="Helical" evidence="6">
    <location>
        <begin position="628"/>
        <end position="649"/>
    </location>
</feature>
<protein>
    <recommendedName>
        <fullName evidence="6">Protein DETOXIFICATION</fullName>
    </recommendedName>
    <alternativeName>
        <fullName evidence="6">Multidrug and toxic compound extrusion protein</fullName>
    </alternativeName>
</protein>
<evidence type="ECO:0000256" key="5">
    <source>
        <dbReference type="ARBA" id="ARBA00023136"/>
    </source>
</evidence>
<dbReference type="Proteomes" id="UP000008022">
    <property type="component" value="Unassembled WGS sequence"/>
</dbReference>
<keyword evidence="5 6" id="KW-0472">Membrane</keyword>
<reference evidence="7" key="2">
    <citation type="submission" date="2015-06" db="UniProtKB">
        <authorList>
            <consortium name="EnsemblPlants"/>
        </authorList>
    </citation>
    <scope>IDENTIFICATION</scope>
</reference>
<proteinExistence type="inferred from homology"/>
<organism evidence="7 8">
    <name type="scientific">Oryza rufipogon</name>
    <name type="common">Brownbeard rice</name>
    <name type="synonym">Asian wild rice</name>
    <dbReference type="NCBI Taxonomy" id="4529"/>
    <lineage>
        <taxon>Eukaryota</taxon>
        <taxon>Viridiplantae</taxon>
        <taxon>Streptophyta</taxon>
        <taxon>Embryophyta</taxon>
        <taxon>Tracheophyta</taxon>
        <taxon>Spermatophyta</taxon>
        <taxon>Magnoliopsida</taxon>
        <taxon>Liliopsida</taxon>
        <taxon>Poales</taxon>
        <taxon>Poaceae</taxon>
        <taxon>BOP clade</taxon>
        <taxon>Oryzoideae</taxon>
        <taxon>Oryzeae</taxon>
        <taxon>Oryzinae</taxon>
        <taxon>Oryza</taxon>
    </lineage>
</organism>
<feature type="transmembrane region" description="Helical" evidence="6">
    <location>
        <begin position="153"/>
        <end position="174"/>
    </location>
</feature>
<dbReference type="CDD" id="cd13132">
    <property type="entry name" value="MATE_eukaryotic"/>
    <property type="match status" value="2"/>
</dbReference>
<feature type="transmembrane region" description="Helical" evidence="6">
    <location>
        <begin position="214"/>
        <end position="234"/>
    </location>
</feature>